<feature type="compositionally biased region" description="Acidic residues" evidence="1">
    <location>
        <begin position="43"/>
        <end position="52"/>
    </location>
</feature>
<proteinExistence type="predicted"/>
<accession>A0ABT5ZC53</accession>
<protein>
    <submittedName>
        <fullName evidence="2">Uncharacterized protein</fullName>
    </submittedName>
</protein>
<sequence>MTANVPSTGNSKRPGAGIGTGAGRGEFPEPPNGIEQQSHGEGVEEQPQDDPDTWGNTGAKPLVQPDTWGNTVLPSQ</sequence>
<gene>
    <name evidence="2" type="ORF">P2L57_34350</name>
</gene>
<organism evidence="2 3">
    <name type="scientific">Streptantibioticus ferralitis</name>
    <dbReference type="NCBI Taxonomy" id="236510"/>
    <lineage>
        <taxon>Bacteria</taxon>
        <taxon>Bacillati</taxon>
        <taxon>Actinomycetota</taxon>
        <taxon>Actinomycetes</taxon>
        <taxon>Kitasatosporales</taxon>
        <taxon>Streptomycetaceae</taxon>
        <taxon>Streptantibioticus</taxon>
    </lineage>
</organism>
<name>A0ABT5ZC53_9ACTN</name>
<feature type="compositionally biased region" description="Polar residues" evidence="1">
    <location>
        <begin position="1"/>
        <end position="11"/>
    </location>
</feature>
<feature type="region of interest" description="Disordered" evidence="1">
    <location>
        <begin position="1"/>
        <end position="76"/>
    </location>
</feature>
<dbReference type="EMBL" id="JARHTQ010000037">
    <property type="protein sequence ID" value="MDF2260610.1"/>
    <property type="molecule type" value="Genomic_DNA"/>
</dbReference>
<keyword evidence="3" id="KW-1185">Reference proteome</keyword>
<dbReference type="Proteomes" id="UP001220022">
    <property type="component" value="Unassembled WGS sequence"/>
</dbReference>
<evidence type="ECO:0000256" key="1">
    <source>
        <dbReference type="SAM" id="MobiDB-lite"/>
    </source>
</evidence>
<reference evidence="2 3" key="1">
    <citation type="submission" date="2023-03" db="EMBL/GenBank/DDBJ databases">
        <title>Draft genome sequence of type strain Streptomyces ferralitis JCM 14344.</title>
        <authorList>
            <person name="Klaysubun C."/>
            <person name="Duangmal K."/>
        </authorList>
    </citation>
    <scope>NUCLEOTIDE SEQUENCE [LARGE SCALE GENOMIC DNA]</scope>
    <source>
        <strain evidence="2 3">JCM 14344</strain>
    </source>
</reference>
<feature type="compositionally biased region" description="Polar residues" evidence="1">
    <location>
        <begin position="67"/>
        <end position="76"/>
    </location>
</feature>
<evidence type="ECO:0000313" key="3">
    <source>
        <dbReference type="Proteomes" id="UP001220022"/>
    </source>
</evidence>
<evidence type="ECO:0000313" key="2">
    <source>
        <dbReference type="EMBL" id="MDF2260610.1"/>
    </source>
</evidence>
<comment type="caution">
    <text evidence="2">The sequence shown here is derived from an EMBL/GenBank/DDBJ whole genome shotgun (WGS) entry which is preliminary data.</text>
</comment>
<dbReference type="RefSeq" id="WP_275821415.1">
    <property type="nucleotide sequence ID" value="NZ_BAAANM010000009.1"/>
</dbReference>